<evidence type="ECO:0000313" key="13">
    <source>
        <dbReference type="Proteomes" id="UP001211907"/>
    </source>
</evidence>
<dbReference type="AlphaFoldDB" id="A0AAD5XAW3"/>
<dbReference type="NCBIfam" id="TIGR00487">
    <property type="entry name" value="IF-2"/>
    <property type="match status" value="1"/>
</dbReference>
<evidence type="ECO:0000256" key="9">
    <source>
        <dbReference type="ARBA" id="ARBA00025162"/>
    </source>
</evidence>
<dbReference type="InterPro" id="IPR036925">
    <property type="entry name" value="TIF_IF2_dom3_sf"/>
</dbReference>
<comment type="similarity">
    <text evidence="2">Belongs to the TRAFAC class translation factor GTPase superfamily. Classic translation factor GTPase family. IF-2 subfamily.</text>
</comment>
<dbReference type="FunFam" id="3.40.50.10050:FF:000001">
    <property type="entry name" value="Translation initiation factor IF-2"/>
    <property type="match status" value="1"/>
</dbReference>
<dbReference type="Pfam" id="PF22042">
    <property type="entry name" value="EF-G_D2"/>
    <property type="match status" value="1"/>
</dbReference>
<evidence type="ECO:0000256" key="7">
    <source>
        <dbReference type="ARBA" id="ARBA00023128"/>
    </source>
</evidence>
<dbReference type="FunFam" id="3.40.50.300:FF:000019">
    <property type="entry name" value="Translation initiation factor IF-2"/>
    <property type="match status" value="1"/>
</dbReference>
<dbReference type="GO" id="GO:0005525">
    <property type="term" value="F:GTP binding"/>
    <property type="evidence" value="ECO:0007669"/>
    <property type="project" value="UniProtKB-KW"/>
</dbReference>
<evidence type="ECO:0000313" key="12">
    <source>
        <dbReference type="EMBL" id="KAJ3090990.1"/>
    </source>
</evidence>
<feature type="domain" description="Tr-type G" evidence="11">
    <location>
        <begin position="1"/>
        <end position="164"/>
    </location>
</feature>
<dbReference type="InterPro" id="IPR044145">
    <property type="entry name" value="IF2_II"/>
</dbReference>
<gene>
    <name evidence="12" type="ORF">HK100_007303</name>
</gene>
<dbReference type="Gene3D" id="2.40.30.10">
    <property type="entry name" value="Translation factors"/>
    <property type="match status" value="2"/>
</dbReference>
<sequence length="523" mass="56984">VDHGKTTLLDTLRKTSVAAGEAGGITQHIGAFDVLLPSGKRITFLDTPGHAAFSAMRARGARVTDIVVLVVAADDGVMPQTIEALKYAKEAGVEIIVAVNKCDKPGATPSKVKENLIRYDLLVEDYGGEVPAVEVSGLTGLGLDKLEETIIAVSEMADIRGDATGPVEATVIESRVVKGKGNVTTMLVTRGTLQAGQVLVAGTTWCKVRTLSDDKGKTLKAAGPSVPVEISGWKDLPSAGDFALQAENENHAKDVITSRIENEKQKESMKSIEEMNKKRIKARELEEATREAAKKSTHSGDISISQETGNSAIELPVILKCDVHGSVEALMGAIAGFPKHEVNVNIIYSGVGQVTDSDVERAYAGKAQIIAFNVSIDKKVKNLAESRKVTINNYEIIYKLLDDLQEKMLDLLPKEEVLVVTGEANVLQMFELHSKSKERERIAGCRVMSGKITKNDMIRIVRNEEIIFEGKLKTFKHHKKDITEASKGLECGMEFDSFNGAEAGDRVHCYRIDKFRRAKLNYR</sequence>
<dbReference type="GO" id="GO:0003743">
    <property type="term" value="F:translation initiation factor activity"/>
    <property type="evidence" value="ECO:0007669"/>
    <property type="project" value="UniProtKB-KW"/>
</dbReference>
<proteinExistence type="inferred from homology"/>
<evidence type="ECO:0000256" key="2">
    <source>
        <dbReference type="ARBA" id="ARBA00007733"/>
    </source>
</evidence>
<dbReference type="GO" id="GO:0003924">
    <property type="term" value="F:GTPase activity"/>
    <property type="evidence" value="ECO:0007669"/>
    <property type="project" value="InterPro"/>
</dbReference>
<dbReference type="Gene3D" id="3.40.50.300">
    <property type="entry name" value="P-loop containing nucleotide triphosphate hydrolases"/>
    <property type="match status" value="1"/>
</dbReference>
<feature type="non-terminal residue" evidence="12">
    <location>
        <position position="523"/>
    </location>
</feature>
<dbReference type="InterPro" id="IPR000795">
    <property type="entry name" value="T_Tr_GTP-bd_dom"/>
</dbReference>
<dbReference type="NCBIfam" id="TIGR00231">
    <property type="entry name" value="small_GTP"/>
    <property type="match status" value="1"/>
</dbReference>
<accession>A0AAD5XAW3</accession>
<evidence type="ECO:0000256" key="5">
    <source>
        <dbReference type="ARBA" id="ARBA00022917"/>
    </source>
</evidence>
<evidence type="ECO:0000256" key="10">
    <source>
        <dbReference type="ARBA" id="ARBA00044200"/>
    </source>
</evidence>
<dbReference type="CDD" id="cd03702">
    <property type="entry name" value="IF2_mtIF2_II"/>
    <property type="match status" value="1"/>
</dbReference>
<keyword evidence="3" id="KW-0396">Initiation factor</keyword>
<dbReference type="SUPFAM" id="SSF52156">
    <property type="entry name" value="Initiation factor IF2/eIF5b, domain 3"/>
    <property type="match status" value="1"/>
</dbReference>
<comment type="function">
    <text evidence="9">One of the essential components for the initiation of protein synthesis. Protects formylmethionyl-tRNA from spontaneous hydrolysis and promotes its binding to the 30S ribosomal subunits. Also involved in the hydrolysis of GTP during the formation of the 70S ribosomal complex.</text>
</comment>
<dbReference type="Gene3D" id="3.40.50.10050">
    <property type="entry name" value="Translation initiation factor IF- 2, domain 3"/>
    <property type="match status" value="1"/>
</dbReference>
<dbReference type="Pfam" id="PF00009">
    <property type="entry name" value="GTP_EFTU"/>
    <property type="match status" value="1"/>
</dbReference>
<organism evidence="12 13">
    <name type="scientific">Physocladia obscura</name>
    <dbReference type="NCBI Taxonomy" id="109957"/>
    <lineage>
        <taxon>Eukaryota</taxon>
        <taxon>Fungi</taxon>
        <taxon>Fungi incertae sedis</taxon>
        <taxon>Chytridiomycota</taxon>
        <taxon>Chytridiomycota incertae sedis</taxon>
        <taxon>Chytridiomycetes</taxon>
        <taxon>Chytridiales</taxon>
        <taxon>Chytriomycetaceae</taxon>
        <taxon>Physocladia</taxon>
    </lineage>
</organism>
<dbReference type="SUPFAM" id="SSF50447">
    <property type="entry name" value="Translation proteins"/>
    <property type="match status" value="2"/>
</dbReference>
<comment type="subcellular location">
    <subcellularLocation>
        <location evidence="1">Mitochondrion</location>
    </subcellularLocation>
</comment>
<dbReference type="SUPFAM" id="SSF52540">
    <property type="entry name" value="P-loop containing nucleoside triphosphate hydrolases"/>
    <property type="match status" value="1"/>
</dbReference>
<reference evidence="12" key="1">
    <citation type="submission" date="2020-05" db="EMBL/GenBank/DDBJ databases">
        <title>Phylogenomic resolution of chytrid fungi.</title>
        <authorList>
            <person name="Stajich J.E."/>
            <person name="Amses K."/>
            <person name="Simmons R."/>
            <person name="Seto K."/>
            <person name="Myers J."/>
            <person name="Bonds A."/>
            <person name="Quandt C.A."/>
            <person name="Barry K."/>
            <person name="Liu P."/>
            <person name="Grigoriev I."/>
            <person name="Longcore J.E."/>
            <person name="James T.Y."/>
        </authorList>
    </citation>
    <scope>NUCLEOTIDE SEQUENCE</scope>
    <source>
        <strain evidence="12">JEL0513</strain>
    </source>
</reference>
<dbReference type="InterPro" id="IPR005225">
    <property type="entry name" value="Small_GTP-bd"/>
</dbReference>
<keyword evidence="8" id="KW-0342">GTP-binding</keyword>
<dbReference type="EMBL" id="JADGJH010003430">
    <property type="protein sequence ID" value="KAJ3090990.1"/>
    <property type="molecule type" value="Genomic_DNA"/>
</dbReference>
<dbReference type="GO" id="GO:0005739">
    <property type="term" value="C:mitochondrion"/>
    <property type="evidence" value="ECO:0007669"/>
    <property type="project" value="UniProtKB-SubCell"/>
</dbReference>
<protein>
    <recommendedName>
        <fullName evidence="10">Translation initiation factor IF-2, mitochondrial</fullName>
    </recommendedName>
</protein>
<name>A0AAD5XAW3_9FUNG</name>
<keyword evidence="4" id="KW-0547">Nucleotide-binding</keyword>
<dbReference type="FunFam" id="2.40.30.10:FF:000008">
    <property type="entry name" value="Translation initiation factor IF-2"/>
    <property type="match status" value="1"/>
</dbReference>
<dbReference type="PROSITE" id="PS51722">
    <property type="entry name" value="G_TR_2"/>
    <property type="match status" value="1"/>
</dbReference>
<dbReference type="Proteomes" id="UP001211907">
    <property type="component" value="Unassembled WGS sequence"/>
</dbReference>
<evidence type="ECO:0000256" key="1">
    <source>
        <dbReference type="ARBA" id="ARBA00004173"/>
    </source>
</evidence>
<dbReference type="InterPro" id="IPR000178">
    <property type="entry name" value="TF_IF2_bacterial-like"/>
</dbReference>
<evidence type="ECO:0000256" key="3">
    <source>
        <dbReference type="ARBA" id="ARBA00022540"/>
    </source>
</evidence>
<evidence type="ECO:0000256" key="6">
    <source>
        <dbReference type="ARBA" id="ARBA00022946"/>
    </source>
</evidence>
<dbReference type="GO" id="GO:0032543">
    <property type="term" value="P:mitochondrial translation"/>
    <property type="evidence" value="ECO:0007669"/>
    <property type="project" value="UniProtKB-ARBA"/>
</dbReference>
<dbReference type="Pfam" id="PF11987">
    <property type="entry name" value="IF-2"/>
    <property type="match status" value="1"/>
</dbReference>
<evidence type="ECO:0000256" key="4">
    <source>
        <dbReference type="ARBA" id="ARBA00022741"/>
    </source>
</evidence>
<dbReference type="CDD" id="cd03692">
    <property type="entry name" value="mtIF2_IVc"/>
    <property type="match status" value="1"/>
</dbReference>
<comment type="caution">
    <text evidence="12">The sequence shown here is derived from an EMBL/GenBank/DDBJ whole genome shotgun (WGS) entry which is preliminary data.</text>
</comment>
<keyword evidence="7" id="KW-0496">Mitochondrion</keyword>
<dbReference type="InterPro" id="IPR053905">
    <property type="entry name" value="EF-G-like_DII"/>
</dbReference>
<keyword evidence="5" id="KW-0648">Protein biosynthesis</keyword>
<keyword evidence="13" id="KW-1185">Reference proteome</keyword>
<evidence type="ECO:0000256" key="8">
    <source>
        <dbReference type="ARBA" id="ARBA00023134"/>
    </source>
</evidence>
<dbReference type="InterPro" id="IPR023115">
    <property type="entry name" value="TIF_IF2_dom3"/>
</dbReference>
<evidence type="ECO:0000259" key="11">
    <source>
        <dbReference type="PROSITE" id="PS51722"/>
    </source>
</evidence>
<dbReference type="CDD" id="cd01887">
    <property type="entry name" value="IF2_eIF5B"/>
    <property type="match status" value="1"/>
</dbReference>
<dbReference type="PANTHER" id="PTHR43381">
    <property type="entry name" value="TRANSLATION INITIATION FACTOR IF-2-RELATED"/>
    <property type="match status" value="1"/>
</dbReference>
<keyword evidence="6" id="KW-0809">Transit peptide</keyword>
<dbReference type="InterPro" id="IPR027417">
    <property type="entry name" value="P-loop_NTPase"/>
</dbReference>
<dbReference type="PANTHER" id="PTHR43381:SF20">
    <property type="entry name" value="TRANSLATION INITIATION FACTOR IF-2, MITOCHONDRIAL"/>
    <property type="match status" value="1"/>
</dbReference>
<dbReference type="InterPro" id="IPR015760">
    <property type="entry name" value="TIF_IF2"/>
</dbReference>
<dbReference type="FunFam" id="2.40.30.10:FF:000126">
    <property type="entry name" value="Mitochondrial translation initiation factor"/>
    <property type="match status" value="1"/>
</dbReference>
<dbReference type="InterPro" id="IPR009000">
    <property type="entry name" value="Transl_B-barrel_sf"/>
</dbReference>